<accession>A0A8H5F0I8</accession>
<feature type="compositionally biased region" description="Acidic residues" evidence="1">
    <location>
        <begin position="722"/>
        <end position="743"/>
    </location>
</feature>
<evidence type="ECO:0000256" key="1">
    <source>
        <dbReference type="SAM" id="MobiDB-lite"/>
    </source>
</evidence>
<evidence type="ECO:0000256" key="2">
    <source>
        <dbReference type="SAM" id="SignalP"/>
    </source>
</evidence>
<dbReference type="OrthoDB" id="3069588at2759"/>
<feature type="signal peptide" evidence="2">
    <location>
        <begin position="1"/>
        <end position="20"/>
    </location>
</feature>
<feature type="region of interest" description="Disordered" evidence="1">
    <location>
        <begin position="597"/>
        <end position="628"/>
    </location>
</feature>
<gene>
    <name evidence="3" type="ORF">D9619_008764</name>
</gene>
<evidence type="ECO:0000313" key="3">
    <source>
        <dbReference type="EMBL" id="KAF5319181.1"/>
    </source>
</evidence>
<feature type="region of interest" description="Disordered" evidence="1">
    <location>
        <begin position="354"/>
        <end position="381"/>
    </location>
</feature>
<organism evidence="3 4">
    <name type="scientific">Psilocybe cf. subviscida</name>
    <dbReference type="NCBI Taxonomy" id="2480587"/>
    <lineage>
        <taxon>Eukaryota</taxon>
        <taxon>Fungi</taxon>
        <taxon>Dikarya</taxon>
        <taxon>Basidiomycota</taxon>
        <taxon>Agaricomycotina</taxon>
        <taxon>Agaricomycetes</taxon>
        <taxon>Agaricomycetidae</taxon>
        <taxon>Agaricales</taxon>
        <taxon>Agaricineae</taxon>
        <taxon>Strophariaceae</taxon>
        <taxon>Psilocybe</taxon>
    </lineage>
</organism>
<dbReference type="Proteomes" id="UP000567179">
    <property type="component" value="Unassembled WGS sequence"/>
</dbReference>
<feature type="region of interest" description="Disordered" evidence="1">
    <location>
        <begin position="69"/>
        <end position="89"/>
    </location>
</feature>
<keyword evidence="2" id="KW-0732">Signal</keyword>
<feature type="chain" id="PRO_5033990036" evidence="2">
    <location>
        <begin position="21"/>
        <end position="756"/>
    </location>
</feature>
<feature type="region of interest" description="Disordered" evidence="1">
    <location>
        <begin position="694"/>
        <end position="756"/>
    </location>
</feature>
<dbReference type="AlphaFoldDB" id="A0A8H5F0I8"/>
<protein>
    <submittedName>
        <fullName evidence="3">Uncharacterized protein</fullName>
    </submittedName>
</protein>
<comment type="caution">
    <text evidence="3">The sequence shown here is derived from an EMBL/GenBank/DDBJ whole genome shotgun (WGS) entry which is preliminary data.</text>
</comment>
<sequence>MASIITFFATICQFLALLRASIMQIFVSKKSTHVNVPSDLESGLSPSSMAKADLATDGNVVHIQKDVQLPPPEVTEDDPSPIARRPSRPVSTVHPVKSRIVEATFKQVQDKTLIKTVVITPCSVVALPCSAVVEYYDPRKDAILVTTMSKTAKPGRSVQFVHPPTVINDDTYDVDSDGGFARDSESISDLLDLFPAPPKHLPPSPAPTCGLPLTPTSQVRVLVEGTARRTSRVVKIRPALILTQSSPYNSDAESTRSIRSLSSDTQSVELCLNGTPKFLSPDMAYFVDAPTDPCTAEVGICDHEDDEVARELEEYAAEEAADAALRLAQARILSNGHFAVVMSPSSTNLSALAQFSQDSDTSQDTHDSETSQDSNEPQDSLETLNAQDSDYSEYSLDAKNSYGSHSSKDITLSDCTPALLPKALVTPYHNVVDGYTNADRHKGDIVDRAFRTKTGTATALTQADTILRELLRTSPSKDEIVDCLLAQLENSFECDSDDELQWAKRRESLAWVDGQVTLTDGVKARLHKHLSLHGGKSKSALLAAAVRKEEETKRSARASWEVSMEMVLRTFREIETEDEDFRDMFYNDCSSVYSQSSLHRNTRDSKEDSGSSLDLSQDRTSDESFGSADRFLDSGEVTAVFELSPQDSEQVVDNTEARSVLALSGVGIVVKNVGLPLESGAKVDVIEAALVPPNDSEYESSSGDGSEDCTARCSWAATGTATEDEGGEVGDDEDEENDSETDQWSDVLTLDEYTAP</sequence>
<keyword evidence="4" id="KW-1185">Reference proteome</keyword>
<reference evidence="3 4" key="1">
    <citation type="journal article" date="2020" name="ISME J.">
        <title>Uncovering the hidden diversity of litter-decomposition mechanisms in mushroom-forming fungi.</title>
        <authorList>
            <person name="Floudas D."/>
            <person name="Bentzer J."/>
            <person name="Ahren D."/>
            <person name="Johansson T."/>
            <person name="Persson P."/>
            <person name="Tunlid A."/>
        </authorList>
    </citation>
    <scope>NUCLEOTIDE SEQUENCE [LARGE SCALE GENOMIC DNA]</scope>
    <source>
        <strain evidence="3 4">CBS 101986</strain>
    </source>
</reference>
<dbReference type="EMBL" id="JAACJJ010000029">
    <property type="protein sequence ID" value="KAF5319181.1"/>
    <property type="molecule type" value="Genomic_DNA"/>
</dbReference>
<name>A0A8H5F0I8_9AGAR</name>
<evidence type="ECO:0000313" key="4">
    <source>
        <dbReference type="Proteomes" id="UP000567179"/>
    </source>
</evidence>
<proteinExistence type="predicted"/>